<keyword evidence="3" id="KW-1185">Reference proteome</keyword>
<dbReference type="CDD" id="cd00442">
    <property type="entry name" value="Lyz-like"/>
    <property type="match status" value="1"/>
</dbReference>
<dbReference type="InterPro" id="IPR023346">
    <property type="entry name" value="Lysozyme-like_dom_sf"/>
</dbReference>
<dbReference type="EMBL" id="FORH01000001">
    <property type="protein sequence ID" value="SFI66613.1"/>
    <property type="molecule type" value="Genomic_DNA"/>
</dbReference>
<name>A0A1I3K2C2_9RHOB</name>
<organism evidence="2 3">
    <name type="scientific">Celeribacter neptunius</name>
    <dbReference type="NCBI Taxonomy" id="588602"/>
    <lineage>
        <taxon>Bacteria</taxon>
        <taxon>Pseudomonadati</taxon>
        <taxon>Pseudomonadota</taxon>
        <taxon>Alphaproteobacteria</taxon>
        <taxon>Rhodobacterales</taxon>
        <taxon>Roseobacteraceae</taxon>
        <taxon>Celeribacter</taxon>
    </lineage>
</organism>
<dbReference type="InterPro" id="IPR045795">
    <property type="entry name" value="SLT_4"/>
</dbReference>
<evidence type="ECO:0000313" key="2">
    <source>
        <dbReference type="EMBL" id="SFI66613.1"/>
    </source>
</evidence>
<dbReference type="Pfam" id="PF19489">
    <property type="entry name" value="SLT_4"/>
    <property type="match status" value="1"/>
</dbReference>
<dbReference type="PROSITE" id="PS51318">
    <property type="entry name" value="TAT"/>
    <property type="match status" value="1"/>
</dbReference>
<feature type="domain" description="Transglycosylase SLT" evidence="1">
    <location>
        <begin position="24"/>
        <end position="205"/>
    </location>
</feature>
<protein>
    <recommendedName>
        <fullName evidence="1">Transglycosylase SLT domain-containing protein</fullName>
    </recommendedName>
</protein>
<dbReference type="Proteomes" id="UP000199630">
    <property type="component" value="Unassembled WGS sequence"/>
</dbReference>
<dbReference type="STRING" id="588602.SAMN04487991_0549"/>
<dbReference type="RefSeq" id="WP_245781074.1">
    <property type="nucleotide sequence ID" value="NZ_FORH01000001.1"/>
</dbReference>
<evidence type="ECO:0000259" key="1">
    <source>
        <dbReference type="Pfam" id="PF19489"/>
    </source>
</evidence>
<dbReference type="InterPro" id="IPR006311">
    <property type="entry name" value="TAT_signal"/>
</dbReference>
<sequence length="206" mass="22627">MTSNALSSRTPTLSRRAVIVTGTAALCTLAACGARNSVPANPENACAIIRDKPQYYTAMRKSERKWGVPVSTQMAFIYHESGFRANARPPKRYTLWVIPKGRASSARGYVQALDGTWDDYRNGPGRRGASRSNIFDAADFLGWYVSTNNKALGISNADARNSYLAYHEGRTGYRRGSHQSKAWLIGVADQLAARAARYKAQLASCR</sequence>
<accession>A0A1I3K2C2</accession>
<evidence type="ECO:0000313" key="3">
    <source>
        <dbReference type="Proteomes" id="UP000199630"/>
    </source>
</evidence>
<dbReference type="AlphaFoldDB" id="A0A1I3K2C2"/>
<gene>
    <name evidence="2" type="ORF">SAMN04487991_0549</name>
</gene>
<reference evidence="3" key="1">
    <citation type="submission" date="2016-10" db="EMBL/GenBank/DDBJ databases">
        <authorList>
            <person name="Varghese N."/>
            <person name="Submissions S."/>
        </authorList>
    </citation>
    <scope>NUCLEOTIDE SEQUENCE [LARGE SCALE GENOMIC DNA]</scope>
    <source>
        <strain evidence="3">DSM 26471</strain>
    </source>
</reference>
<proteinExistence type="predicted"/>
<dbReference type="Gene3D" id="1.10.530.10">
    <property type="match status" value="1"/>
</dbReference>
<dbReference type="SUPFAM" id="SSF53955">
    <property type="entry name" value="Lysozyme-like"/>
    <property type="match status" value="1"/>
</dbReference>